<dbReference type="AlphaFoldDB" id="A0A932GMF4"/>
<reference evidence="1" key="1">
    <citation type="submission" date="2020-07" db="EMBL/GenBank/DDBJ databases">
        <title>Huge and variable diversity of episymbiotic CPR bacteria and DPANN archaea in groundwater ecosystems.</title>
        <authorList>
            <person name="He C.Y."/>
            <person name="Keren R."/>
            <person name="Whittaker M."/>
            <person name="Farag I.F."/>
            <person name="Doudna J."/>
            <person name="Cate J.H.D."/>
            <person name="Banfield J.F."/>
        </authorList>
    </citation>
    <scope>NUCLEOTIDE SEQUENCE</scope>
    <source>
        <strain evidence="1">NC_groundwater_717_Ag_S-0.2um_59_8</strain>
    </source>
</reference>
<organism evidence="1 2">
    <name type="scientific">Tectimicrobiota bacterium</name>
    <dbReference type="NCBI Taxonomy" id="2528274"/>
    <lineage>
        <taxon>Bacteria</taxon>
        <taxon>Pseudomonadati</taxon>
        <taxon>Nitrospinota/Tectimicrobiota group</taxon>
        <taxon>Candidatus Tectimicrobiota</taxon>
    </lineage>
</organism>
<name>A0A932GMF4_UNCTE</name>
<protein>
    <submittedName>
        <fullName evidence="1">Uncharacterized protein</fullName>
    </submittedName>
</protein>
<dbReference type="Proteomes" id="UP000741360">
    <property type="component" value="Unassembled WGS sequence"/>
</dbReference>
<evidence type="ECO:0000313" key="2">
    <source>
        <dbReference type="Proteomes" id="UP000741360"/>
    </source>
</evidence>
<sequence>MDRPQHWLEWVINTVGDVELKSLRASVTRGRLYGEEPWVIETAHWLGLAFTLRVRGRPGKGTYR</sequence>
<comment type="caution">
    <text evidence="1">The sequence shown here is derived from an EMBL/GenBank/DDBJ whole genome shotgun (WGS) entry which is preliminary data.</text>
</comment>
<gene>
    <name evidence="1" type="ORF">HYY65_00515</name>
</gene>
<evidence type="ECO:0000313" key="1">
    <source>
        <dbReference type="EMBL" id="MBI3013560.1"/>
    </source>
</evidence>
<dbReference type="EMBL" id="JACPSX010000007">
    <property type="protein sequence ID" value="MBI3013560.1"/>
    <property type="molecule type" value="Genomic_DNA"/>
</dbReference>
<proteinExistence type="predicted"/>
<accession>A0A932GMF4</accession>